<dbReference type="AlphaFoldDB" id="A0A4S4M6K1"/>
<reference evidence="11 12" key="1">
    <citation type="submission" date="2019-02" db="EMBL/GenBank/DDBJ databases">
        <title>Genome sequencing of the rare red list fungi Bondarzewia mesenterica.</title>
        <authorList>
            <person name="Buettner E."/>
            <person name="Kellner H."/>
        </authorList>
    </citation>
    <scope>NUCLEOTIDE SEQUENCE [LARGE SCALE GENOMIC DNA]</scope>
    <source>
        <strain evidence="11 12">DSM 108281</strain>
    </source>
</reference>
<evidence type="ECO:0000256" key="6">
    <source>
        <dbReference type="ARBA" id="ARBA00023002"/>
    </source>
</evidence>
<dbReference type="Pfam" id="PF00067">
    <property type="entry name" value="p450"/>
    <property type="match status" value="1"/>
</dbReference>
<keyword evidence="7 9" id="KW-0408">Iron</keyword>
<dbReference type="InterPro" id="IPR002401">
    <property type="entry name" value="Cyt_P450_E_grp-I"/>
</dbReference>
<protein>
    <recommendedName>
        <fullName evidence="13">Cytochrome P450</fullName>
    </recommendedName>
</protein>
<evidence type="ECO:0000256" key="10">
    <source>
        <dbReference type="RuleBase" id="RU000461"/>
    </source>
</evidence>
<dbReference type="InterPro" id="IPR017972">
    <property type="entry name" value="Cyt_P450_CS"/>
</dbReference>
<comment type="caution">
    <text evidence="11">The sequence shown here is derived from an EMBL/GenBank/DDBJ whole genome shotgun (WGS) entry which is preliminary data.</text>
</comment>
<evidence type="ECO:0000256" key="4">
    <source>
        <dbReference type="ARBA" id="ARBA00022617"/>
    </source>
</evidence>
<evidence type="ECO:0000256" key="8">
    <source>
        <dbReference type="ARBA" id="ARBA00023033"/>
    </source>
</evidence>
<evidence type="ECO:0000256" key="9">
    <source>
        <dbReference type="PIRSR" id="PIRSR602401-1"/>
    </source>
</evidence>
<keyword evidence="12" id="KW-1185">Reference proteome</keyword>
<dbReference type="CDD" id="cd11065">
    <property type="entry name" value="CYP64-like"/>
    <property type="match status" value="1"/>
</dbReference>
<gene>
    <name evidence="11" type="ORF">EW146_g1032</name>
</gene>
<keyword evidence="8 10" id="KW-0503">Monooxygenase</keyword>
<evidence type="ECO:0000256" key="2">
    <source>
        <dbReference type="ARBA" id="ARBA00005179"/>
    </source>
</evidence>
<evidence type="ECO:0000256" key="7">
    <source>
        <dbReference type="ARBA" id="ARBA00023004"/>
    </source>
</evidence>
<keyword evidence="4 9" id="KW-0349">Heme</keyword>
<keyword evidence="6 10" id="KW-0560">Oxidoreductase</keyword>
<dbReference type="SUPFAM" id="SSF48264">
    <property type="entry name" value="Cytochrome P450"/>
    <property type="match status" value="1"/>
</dbReference>
<sequence>MMASDTVVIGGLIAATVTASLLVKYRNWRSLPVPPGPKPWPFVGNITDLTPHELWVAARAWSQQYGDIVYTHMFGKGVIFLNTIDVVNDLLDKRAALYSDKPRLVMVNELCGAGNMVVFTSYGDKARRQRRLMSHTLSVFHVPRQHQSIETEARNMIGRFLEGGDPFAHLRRYAVGVILRIVYGIEIRDDDGSMKFLELEEYTTDLLANDITSGGGVWAVDMMPWLRYIPSWFPGAGFKRKADLWRKSFDELRELPWATLKANMCPDFQKSGEAVPSFCSELLTQSGRTLTLRDEADIKDTANSMYSASMDTTVVIISHFLLQMMDHPEIQEKAQAELDQVLGGRLPTLEDRERLPYCTALFDECIRWAVPVPLSLPHCLLEDDEYRGMLLPKGSIVFANIWNIVRDENIYPDPEVFDPERFIEKGDATHSTKQADPRQFIFGFGRRRCPGVHLGTTSVWFLMTSMLATLHIKKPVDAYGKPVEPKIVFNNSIFRMPSEFKVDITPRANAKAAFLNSHPV</sequence>
<name>A0A4S4M6K1_9AGAM</name>
<dbReference type="OrthoDB" id="2789670at2759"/>
<dbReference type="InterPro" id="IPR036396">
    <property type="entry name" value="Cyt_P450_sf"/>
</dbReference>
<dbReference type="PROSITE" id="PS00086">
    <property type="entry name" value="CYTOCHROME_P450"/>
    <property type="match status" value="1"/>
</dbReference>
<evidence type="ECO:0000313" key="11">
    <source>
        <dbReference type="EMBL" id="THH20317.1"/>
    </source>
</evidence>
<dbReference type="InterPro" id="IPR050364">
    <property type="entry name" value="Cytochrome_P450_fung"/>
</dbReference>
<organism evidence="11 12">
    <name type="scientific">Bondarzewia mesenterica</name>
    <dbReference type="NCBI Taxonomy" id="1095465"/>
    <lineage>
        <taxon>Eukaryota</taxon>
        <taxon>Fungi</taxon>
        <taxon>Dikarya</taxon>
        <taxon>Basidiomycota</taxon>
        <taxon>Agaricomycotina</taxon>
        <taxon>Agaricomycetes</taxon>
        <taxon>Russulales</taxon>
        <taxon>Bondarzewiaceae</taxon>
        <taxon>Bondarzewia</taxon>
    </lineage>
</organism>
<dbReference type="PANTHER" id="PTHR46300">
    <property type="entry name" value="P450, PUTATIVE (EUROFUNG)-RELATED-RELATED"/>
    <property type="match status" value="1"/>
</dbReference>
<comment type="pathway">
    <text evidence="2">Secondary metabolite biosynthesis.</text>
</comment>
<dbReference type="Gene3D" id="1.10.630.10">
    <property type="entry name" value="Cytochrome P450"/>
    <property type="match status" value="1"/>
</dbReference>
<keyword evidence="5 9" id="KW-0479">Metal-binding</keyword>
<comment type="cofactor">
    <cofactor evidence="1 9">
        <name>heme</name>
        <dbReference type="ChEBI" id="CHEBI:30413"/>
    </cofactor>
</comment>
<evidence type="ECO:0000256" key="1">
    <source>
        <dbReference type="ARBA" id="ARBA00001971"/>
    </source>
</evidence>
<evidence type="ECO:0000256" key="3">
    <source>
        <dbReference type="ARBA" id="ARBA00010617"/>
    </source>
</evidence>
<dbReference type="EMBL" id="SGPL01000024">
    <property type="protein sequence ID" value="THH20317.1"/>
    <property type="molecule type" value="Genomic_DNA"/>
</dbReference>
<dbReference type="GO" id="GO:0004497">
    <property type="term" value="F:monooxygenase activity"/>
    <property type="evidence" value="ECO:0007669"/>
    <property type="project" value="UniProtKB-KW"/>
</dbReference>
<dbReference type="InterPro" id="IPR001128">
    <property type="entry name" value="Cyt_P450"/>
</dbReference>
<comment type="similarity">
    <text evidence="3 10">Belongs to the cytochrome P450 family.</text>
</comment>
<feature type="binding site" description="axial binding residue" evidence="9">
    <location>
        <position position="449"/>
    </location>
    <ligand>
        <name>heme</name>
        <dbReference type="ChEBI" id="CHEBI:30413"/>
    </ligand>
    <ligandPart>
        <name>Fe</name>
        <dbReference type="ChEBI" id="CHEBI:18248"/>
    </ligandPart>
</feature>
<dbReference type="GO" id="GO:0020037">
    <property type="term" value="F:heme binding"/>
    <property type="evidence" value="ECO:0007669"/>
    <property type="project" value="InterPro"/>
</dbReference>
<accession>A0A4S4M6K1</accession>
<evidence type="ECO:0008006" key="13">
    <source>
        <dbReference type="Google" id="ProtNLM"/>
    </source>
</evidence>
<dbReference type="PANTHER" id="PTHR46300:SF7">
    <property type="entry name" value="P450, PUTATIVE (EUROFUNG)-RELATED"/>
    <property type="match status" value="1"/>
</dbReference>
<evidence type="ECO:0000256" key="5">
    <source>
        <dbReference type="ARBA" id="ARBA00022723"/>
    </source>
</evidence>
<dbReference type="Proteomes" id="UP000310158">
    <property type="component" value="Unassembled WGS sequence"/>
</dbReference>
<evidence type="ECO:0000313" key="12">
    <source>
        <dbReference type="Proteomes" id="UP000310158"/>
    </source>
</evidence>
<dbReference type="PRINTS" id="PR00463">
    <property type="entry name" value="EP450I"/>
</dbReference>
<dbReference type="GO" id="GO:0016705">
    <property type="term" value="F:oxidoreductase activity, acting on paired donors, with incorporation or reduction of molecular oxygen"/>
    <property type="evidence" value="ECO:0007669"/>
    <property type="project" value="InterPro"/>
</dbReference>
<proteinExistence type="inferred from homology"/>
<dbReference type="GO" id="GO:0005506">
    <property type="term" value="F:iron ion binding"/>
    <property type="evidence" value="ECO:0007669"/>
    <property type="project" value="InterPro"/>
</dbReference>